<keyword evidence="2 7" id="KW-0645">Protease</keyword>
<evidence type="ECO:0000256" key="4">
    <source>
        <dbReference type="ARBA" id="ARBA00022801"/>
    </source>
</evidence>
<evidence type="ECO:0000313" key="11">
    <source>
        <dbReference type="Proteomes" id="UP001215280"/>
    </source>
</evidence>
<dbReference type="InterPro" id="IPR034164">
    <property type="entry name" value="Pepsin-like_dom"/>
</dbReference>
<reference evidence="10" key="1">
    <citation type="submission" date="2023-03" db="EMBL/GenBank/DDBJ databases">
        <title>Massive genome expansion in bonnet fungi (Mycena s.s.) driven by repeated elements and novel gene families across ecological guilds.</title>
        <authorList>
            <consortium name="Lawrence Berkeley National Laboratory"/>
            <person name="Harder C.B."/>
            <person name="Miyauchi S."/>
            <person name="Viragh M."/>
            <person name="Kuo A."/>
            <person name="Thoen E."/>
            <person name="Andreopoulos B."/>
            <person name="Lu D."/>
            <person name="Skrede I."/>
            <person name="Drula E."/>
            <person name="Henrissat B."/>
            <person name="Morin E."/>
            <person name="Kohler A."/>
            <person name="Barry K."/>
            <person name="LaButti K."/>
            <person name="Morin E."/>
            <person name="Salamov A."/>
            <person name="Lipzen A."/>
            <person name="Mereny Z."/>
            <person name="Hegedus B."/>
            <person name="Baldrian P."/>
            <person name="Stursova M."/>
            <person name="Weitz H."/>
            <person name="Taylor A."/>
            <person name="Grigoriev I.V."/>
            <person name="Nagy L.G."/>
            <person name="Martin F."/>
            <person name="Kauserud H."/>
        </authorList>
    </citation>
    <scope>NUCLEOTIDE SEQUENCE</scope>
    <source>
        <strain evidence="10">CBHHK188m</strain>
    </source>
</reference>
<evidence type="ECO:0000256" key="2">
    <source>
        <dbReference type="ARBA" id="ARBA00022670"/>
    </source>
</evidence>
<dbReference type="PROSITE" id="PS00141">
    <property type="entry name" value="ASP_PROTEASE"/>
    <property type="match status" value="1"/>
</dbReference>
<evidence type="ECO:0000256" key="8">
    <source>
        <dbReference type="SAM" id="SignalP"/>
    </source>
</evidence>
<keyword evidence="4 7" id="KW-0378">Hydrolase</keyword>
<dbReference type="PANTHER" id="PTHR47966">
    <property type="entry name" value="BETA-SITE APP-CLEAVING ENZYME, ISOFORM A-RELATED"/>
    <property type="match status" value="1"/>
</dbReference>
<keyword evidence="3 7" id="KW-0064">Aspartyl protease</keyword>
<evidence type="ECO:0000313" key="10">
    <source>
        <dbReference type="EMBL" id="KAJ7724938.1"/>
    </source>
</evidence>
<comment type="caution">
    <text evidence="10">The sequence shown here is derived from an EMBL/GenBank/DDBJ whole genome shotgun (WGS) entry which is preliminary data.</text>
</comment>
<dbReference type="InterPro" id="IPR021109">
    <property type="entry name" value="Peptidase_aspartic_dom_sf"/>
</dbReference>
<evidence type="ECO:0000259" key="9">
    <source>
        <dbReference type="PROSITE" id="PS51767"/>
    </source>
</evidence>
<evidence type="ECO:0000256" key="7">
    <source>
        <dbReference type="RuleBase" id="RU000454"/>
    </source>
</evidence>
<dbReference type="EMBL" id="JARJLG010000233">
    <property type="protein sequence ID" value="KAJ7724938.1"/>
    <property type="molecule type" value="Genomic_DNA"/>
</dbReference>
<evidence type="ECO:0000256" key="5">
    <source>
        <dbReference type="PIRSR" id="PIRSR601461-1"/>
    </source>
</evidence>
<proteinExistence type="inferred from homology"/>
<organism evidence="10 11">
    <name type="scientific">Mycena maculata</name>
    <dbReference type="NCBI Taxonomy" id="230809"/>
    <lineage>
        <taxon>Eukaryota</taxon>
        <taxon>Fungi</taxon>
        <taxon>Dikarya</taxon>
        <taxon>Basidiomycota</taxon>
        <taxon>Agaricomycotina</taxon>
        <taxon>Agaricomycetes</taxon>
        <taxon>Agaricomycetidae</taxon>
        <taxon>Agaricales</taxon>
        <taxon>Marasmiineae</taxon>
        <taxon>Mycenaceae</taxon>
        <taxon>Mycena</taxon>
    </lineage>
</organism>
<dbReference type="GO" id="GO:0006508">
    <property type="term" value="P:proteolysis"/>
    <property type="evidence" value="ECO:0007669"/>
    <property type="project" value="UniProtKB-KW"/>
</dbReference>
<feature type="chain" id="PRO_5042148600" evidence="8">
    <location>
        <begin position="20"/>
        <end position="415"/>
    </location>
</feature>
<dbReference type="SUPFAM" id="SSF50630">
    <property type="entry name" value="Acid proteases"/>
    <property type="match status" value="1"/>
</dbReference>
<dbReference type="Proteomes" id="UP001215280">
    <property type="component" value="Unassembled WGS sequence"/>
</dbReference>
<dbReference type="PROSITE" id="PS51767">
    <property type="entry name" value="PEPTIDASE_A1"/>
    <property type="match status" value="1"/>
</dbReference>
<dbReference type="PANTHER" id="PTHR47966:SF51">
    <property type="entry name" value="BETA-SITE APP-CLEAVING ENZYME, ISOFORM A-RELATED"/>
    <property type="match status" value="1"/>
</dbReference>
<keyword evidence="11" id="KW-1185">Reference proteome</keyword>
<feature type="active site" evidence="5">
    <location>
        <position position="314"/>
    </location>
</feature>
<sequence>MAIKASLILAVALAISVVASPVTAPGTAIPLRKRATLTQANGVFDNDKAKAATVGTLNKHRQNLQNLEKNKGTAAFNPGAVIQPLATLPRDVAARMEQRAEKRQAEALIDEDEDLEWDGTISIGTPAKNFLIDFDTGSSDLWVPSSSCTSSACRSKSKYNPASSSTAAKKSGTFEILYGDDSTVSGPVYTDTVSVAGVTVTGQYFSPATKITGNLADSPEDGILGLAFPAISNLHESPFFTTANTEGVVAANQFAFLLASSGSELYLGGADSTKYSGAIEFHDVDPSSGYWQVHGASAKVGASTASSGFETIIDSGTTIMYGPPAAVKEVYAKVSGAALFESEDGLYLYSFPCSSPPEIAFNWGGSDWDPASVGALAGQNLGLGNDVWLLGDSFMKNVYTVFDFGSNAVGFAALS</sequence>
<keyword evidence="6" id="KW-1015">Disulfide bond</keyword>
<dbReference type="InterPro" id="IPR001969">
    <property type="entry name" value="Aspartic_peptidase_AS"/>
</dbReference>
<dbReference type="CDD" id="cd05471">
    <property type="entry name" value="pepsin_like"/>
    <property type="match status" value="1"/>
</dbReference>
<dbReference type="AlphaFoldDB" id="A0AAD7HPP3"/>
<dbReference type="PRINTS" id="PR00792">
    <property type="entry name" value="PEPSIN"/>
</dbReference>
<dbReference type="Gene3D" id="2.40.70.10">
    <property type="entry name" value="Acid Proteases"/>
    <property type="match status" value="2"/>
</dbReference>
<feature type="signal peptide" evidence="8">
    <location>
        <begin position="1"/>
        <end position="19"/>
    </location>
</feature>
<evidence type="ECO:0000256" key="3">
    <source>
        <dbReference type="ARBA" id="ARBA00022750"/>
    </source>
</evidence>
<accession>A0AAD7HPP3</accession>
<dbReference type="InterPro" id="IPR001461">
    <property type="entry name" value="Aspartic_peptidase_A1"/>
</dbReference>
<feature type="disulfide bond" evidence="6">
    <location>
        <begin position="148"/>
        <end position="153"/>
    </location>
</feature>
<dbReference type="Pfam" id="PF00026">
    <property type="entry name" value="Asp"/>
    <property type="match status" value="1"/>
</dbReference>
<gene>
    <name evidence="10" type="ORF">DFH07DRAFT_971055</name>
</gene>
<feature type="active site" evidence="5">
    <location>
        <position position="135"/>
    </location>
</feature>
<keyword evidence="8" id="KW-0732">Signal</keyword>
<name>A0AAD7HPP3_9AGAR</name>
<dbReference type="InterPro" id="IPR033121">
    <property type="entry name" value="PEPTIDASE_A1"/>
</dbReference>
<protein>
    <submittedName>
        <fullName evidence="10">Acid protease</fullName>
    </submittedName>
</protein>
<feature type="domain" description="Peptidase A1" evidence="9">
    <location>
        <begin position="117"/>
        <end position="412"/>
    </location>
</feature>
<evidence type="ECO:0000256" key="6">
    <source>
        <dbReference type="PIRSR" id="PIRSR601461-2"/>
    </source>
</evidence>
<evidence type="ECO:0000256" key="1">
    <source>
        <dbReference type="ARBA" id="ARBA00007447"/>
    </source>
</evidence>
<dbReference type="GO" id="GO:0004190">
    <property type="term" value="F:aspartic-type endopeptidase activity"/>
    <property type="evidence" value="ECO:0007669"/>
    <property type="project" value="UniProtKB-KW"/>
</dbReference>
<comment type="similarity">
    <text evidence="1 7">Belongs to the peptidase A1 family.</text>
</comment>
<dbReference type="FunFam" id="2.40.70.10:FF:000115">
    <property type="entry name" value="Lysosomal aspartic protease"/>
    <property type="match status" value="1"/>
</dbReference>